<dbReference type="EMBL" id="AECZ01000007">
    <property type="protein sequence ID" value="EFL51848.1"/>
    <property type="molecule type" value="Genomic_DNA"/>
</dbReference>
<sequence>MSAVNIKNFPEDLHHAAKIAAVKEGRPLRDWIIEAVKEKLEREKEFK</sequence>
<keyword evidence="2" id="KW-1185">Reference proteome</keyword>
<reference evidence="1 2" key="1">
    <citation type="submission" date="2010-08" db="EMBL/GenBank/DDBJ databases">
        <title>The draft genome of Desulfovibrio fructosovorans JJ.</title>
        <authorList>
            <consortium name="US DOE Joint Genome Institute (JGI-PGF)"/>
            <person name="Lucas S."/>
            <person name="Copeland A."/>
            <person name="Lapidus A."/>
            <person name="Cheng J.-F."/>
            <person name="Bruce D."/>
            <person name="Goodwin L."/>
            <person name="Pitluck S."/>
            <person name="Land M.L."/>
            <person name="Hauser L."/>
            <person name="Chang Y.-J."/>
            <person name="Jeffries C."/>
            <person name="Wall J.D."/>
            <person name="Stahl D.A."/>
            <person name="Arkin A.P."/>
            <person name="Dehal P."/>
            <person name="Stolyar S.M."/>
            <person name="Hazen T.C."/>
            <person name="Woyke T.J."/>
        </authorList>
    </citation>
    <scope>NUCLEOTIDE SEQUENCE [LARGE SCALE GENOMIC DNA]</scope>
    <source>
        <strain evidence="1 2">JJ</strain>
    </source>
</reference>
<accession>E1JUT4</accession>
<dbReference type="STRING" id="596151.DesfrDRAFT_1383"/>
<protein>
    <submittedName>
        <fullName evidence="1">3-hydroxyacyl-CoA dehydrogenase NAD-binding protein</fullName>
    </submittedName>
</protein>
<proteinExistence type="predicted"/>
<dbReference type="GO" id="GO:0006355">
    <property type="term" value="P:regulation of DNA-templated transcription"/>
    <property type="evidence" value="ECO:0007669"/>
    <property type="project" value="InterPro"/>
</dbReference>
<dbReference type="RefSeq" id="WP_005992386.1">
    <property type="nucleotide sequence ID" value="NZ_AECZ01000007.1"/>
</dbReference>
<gene>
    <name evidence="1" type="ORF">DesfrDRAFT_1383</name>
</gene>
<dbReference type="InterPro" id="IPR013321">
    <property type="entry name" value="Arc_rbn_hlx_hlx"/>
</dbReference>
<dbReference type="SUPFAM" id="SSF47598">
    <property type="entry name" value="Ribbon-helix-helix"/>
    <property type="match status" value="1"/>
</dbReference>
<evidence type="ECO:0000313" key="2">
    <source>
        <dbReference type="Proteomes" id="UP000006250"/>
    </source>
</evidence>
<dbReference type="AlphaFoldDB" id="E1JUT4"/>
<dbReference type="Proteomes" id="UP000006250">
    <property type="component" value="Unassembled WGS sequence"/>
</dbReference>
<name>E1JUT4_SOLFR</name>
<comment type="caution">
    <text evidence="1">The sequence shown here is derived from an EMBL/GenBank/DDBJ whole genome shotgun (WGS) entry which is preliminary data.</text>
</comment>
<dbReference type="InterPro" id="IPR010985">
    <property type="entry name" value="Ribbon_hlx_hlx"/>
</dbReference>
<dbReference type="Gene3D" id="1.10.1220.10">
    <property type="entry name" value="Met repressor-like"/>
    <property type="match status" value="1"/>
</dbReference>
<evidence type="ECO:0000313" key="1">
    <source>
        <dbReference type="EMBL" id="EFL51848.1"/>
    </source>
</evidence>
<organism evidence="1 2">
    <name type="scientific">Solidesulfovibrio fructosivorans JJ]</name>
    <dbReference type="NCBI Taxonomy" id="596151"/>
    <lineage>
        <taxon>Bacteria</taxon>
        <taxon>Pseudomonadati</taxon>
        <taxon>Thermodesulfobacteriota</taxon>
        <taxon>Desulfovibrionia</taxon>
        <taxon>Desulfovibrionales</taxon>
        <taxon>Desulfovibrionaceae</taxon>
        <taxon>Solidesulfovibrio</taxon>
    </lineage>
</organism>
<dbReference type="OrthoDB" id="5461147at2"/>